<evidence type="ECO:0000313" key="4">
    <source>
        <dbReference type="Proteomes" id="UP000574276"/>
    </source>
</evidence>
<organism evidence="2 4">
    <name type="scientific">Variimorphobacter saccharofermentans</name>
    <dbReference type="NCBI Taxonomy" id="2755051"/>
    <lineage>
        <taxon>Bacteria</taxon>
        <taxon>Bacillati</taxon>
        <taxon>Bacillota</taxon>
        <taxon>Clostridia</taxon>
        <taxon>Lachnospirales</taxon>
        <taxon>Lachnospiraceae</taxon>
        <taxon>Variimorphobacter</taxon>
    </lineage>
</organism>
<dbReference type="InterPro" id="IPR009057">
    <property type="entry name" value="Homeodomain-like_sf"/>
</dbReference>
<reference evidence="2 4" key="1">
    <citation type="submission" date="2020-07" db="EMBL/GenBank/DDBJ databases">
        <title>Characterization and genome sequencing of isolate MD1, a novel member within the family Lachnospiraceae.</title>
        <authorList>
            <person name="Rettenmaier R."/>
            <person name="Di Bello L."/>
            <person name="Zinser C."/>
            <person name="Scheitz K."/>
            <person name="Liebl W."/>
            <person name="Zverlov V."/>
        </authorList>
    </citation>
    <scope>NUCLEOTIDE SEQUENCE [LARGE SCALE GENOMIC DNA]</scope>
    <source>
        <strain evidence="2 4">MD1</strain>
    </source>
</reference>
<dbReference type="AlphaFoldDB" id="A0A839K301"/>
<accession>A0A839K301</accession>
<dbReference type="Gene3D" id="3.30.420.10">
    <property type="entry name" value="Ribonuclease H-like superfamily/Ribonuclease H"/>
    <property type="match status" value="1"/>
</dbReference>
<protein>
    <submittedName>
        <fullName evidence="2">Transposase</fullName>
    </submittedName>
</protein>
<dbReference type="InterPro" id="IPR036397">
    <property type="entry name" value="RNaseH_sf"/>
</dbReference>
<dbReference type="PANTHER" id="PTHR35004">
    <property type="entry name" value="TRANSPOSASE RV3428C-RELATED"/>
    <property type="match status" value="1"/>
</dbReference>
<dbReference type="InterPro" id="IPR001584">
    <property type="entry name" value="Integrase_cat-core"/>
</dbReference>
<keyword evidence="4" id="KW-1185">Reference proteome</keyword>
<dbReference type="PROSITE" id="PS50994">
    <property type="entry name" value="INTEGRASE"/>
    <property type="match status" value="1"/>
</dbReference>
<dbReference type="InterPro" id="IPR012337">
    <property type="entry name" value="RNaseH-like_sf"/>
</dbReference>
<dbReference type="EMBL" id="JACEGA010000001">
    <property type="protein sequence ID" value="MBB2183996.1"/>
    <property type="molecule type" value="Genomic_DNA"/>
</dbReference>
<dbReference type="GO" id="GO:0015074">
    <property type="term" value="P:DNA integration"/>
    <property type="evidence" value="ECO:0007669"/>
    <property type="project" value="InterPro"/>
</dbReference>
<dbReference type="Proteomes" id="UP000574276">
    <property type="component" value="Unassembled WGS sequence"/>
</dbReference>
<dbReference type="Pfam" id="PF00665">
    <property type="entry name" value="rve"/>
    <property type="match status" value="1"/>
</dbReference>
<dbReference type="EMBL" id="JACEGA010000001">
    <property type="protein sequence ID" value="MBB2184578.1"/>
    <property type="molecule type" value="Genomic_DNA"/>
</dbReference>
<evidence type="ECO:0000259" key="1">
    <source>
        <dbReference type="PROSITE" id="PS50994"/>
    </source>
</evidence>
<sequence>MTQEQTHEIALMRYSVIAPLISGLQDSFSSNEAFFRDASARGVMAPDGTTKHFAPTTIKKWYNHYNKGGFDALVPSSRADLGKPRKLDDELQEQIKYLKTNYPRMSAAAIYRQLRDNGSIRPDDLSESTVNRYLNSLALEMKTTTNQDMRRYERPHINEVWCGDSSVGPYLKTVDGKKHKVYIIALIDDASRFIVGIDIFFNDNFVNLMSVMKSAVAKYGRPQMFNFDNGSSYKNKQMELLAARLGSIIHYDQPYTPTQKAKIERWFRTMKDQWMAALDIRDFHSLDELRGNLMAYVNHYNQSVHSSLKGKSPQDRFFSEPERIRRLSEEEIDHNFLLEIERRVSADSVITIDQVEYEVDCRFAKQRIRLRYSPGMEEIFIVESDGTLTPIRLLNKHENAFVKREKIHLCRGDE</sequence>
<dbReference type="GO" id="GO:0003676">
    <property type="term" value="F:nucleic acid binding"/>
    <property type="evidence" value="ECO:0007669"/>
    <property type="project" value="InterPro"/>
</dbReference>
<evidence type="ECO:0000313" key="3">
    <source>
        <dbReference type="EMBL" id="MBB2184578.1"/>
    </source>
</evidence>
<feature type="domain" description="Integrase catalytic" evidence="1">
    <location>
        <begin position="151"/>
        <end position="321"/>
    </location>
</feature>
<dbReference type="Pfam" id="PF13565">
    <property type="entry name" value="HTH_32"/>
    <property type="match status" value="1"/>
</dbReference>
<dbReference type="SUPFAM" id="SSF46689">
    <property type="entry name" value="Homeodomain-like"/>
    <property type="match status" value="1"/>
</dbReference>
<evidence type="ECO:0000313" key="2">
    <source>
        <dbReference type="EMBL" id="MBB2183996.1"/>
    </source>
</evidence>
<dbReference type="RefSeq" id="WP_228353597.1">
    <property type="nucleotide sequence ID" value="NZ_JACEGA010000001.1"/>
</dbReference>
<dbReference type="SUPFAM" id="SSF53098">
    <property type="entry name" value="Ribonuclease H-like"/>
    <property type="match status" value="1"/>
</dbReference>
<name>A0A839K301_9FIRM</name>
<gene>
    <name evidence="2" type="ORF">H0486_14040</name>
    <name evidence="3" type="ORF">H0486_16995</name>
</gene>
<proteinExistence type="predicted"/>
<dbReference type="PANTHER" id="PTHR35004:SF6">
    <property type="entry name" value="TRANSPOSASE"/>
    <property type="match status" value="1"/>
</dbReference>
<comment type="caution">
    <text evidence="2">The sequence shown here is derived from an EMBL/GenBank/DDBJ whole genome shotgun (WGS) entry which is preliminary data.</text>
</comment>